<comment type="caution">
    <text evidence="1">The sequence shown here is derived from an EMBL/GenBank/DDBJ whole genome shotgun (WGS) entry which is preliminary data.</text>
</comment>
<keyword evidence="3" id="KW-1185">Reference proteome</keyword>
<evidence type="ECO:0008006" key="5">
    <source>
        <dbReference type="Google" id="ProtNLM"/>
    </source>
</evidence>
<dbReference type="NCBIfam" id="NF047472">
    <property type="entry name" value="LA_3696_Nterm"/>
    <property type="match status" value="1"/>
</dbReference>
<sequence>MLEQTSIKADSNPMTISVHNIPSKLEEVLGLDGSRQFRKFLNRTLDEFRKEVLGFSSGRFDRRLKKETITFKKDIKELHKDVRGMQSQTQEEIHLLRGELNQWKLETAREFYLFRSEIQDSQSKFREEVFSRQNELRSDFNELKVELKTEISEIHKTISIQTRWILVGMLGVGSFLLGLAKFV</sequence>
<evidence type="ECO:0000313" key="2">
    <source>
        <dbReference type="EMBL" id="PJZ63503.1"/>
    </source>
</evidence>
<evidence type="ECO:0000313" key="1">
    <source>
        <dbReference type="EMBL" id="PJZ52296.1"/>
    </source>
</evidence>
<organism evidence="1 4">
    <name type="scientific">Leptospira adleri</name>
    <dbReference type="NCBI Taxonomy" id="2023186"/>
    <lineage>
        <taxon>Bacteria</taxon>
        <taxon>Pseudomonadati</taxon>
        <taxon>Spirochaetota</taxon>
        <taxon>Spirochaetia</taxon>
        <taxon>Leptospirales</taxon>
        <taxon>Leptospiraceae</taxon>
        <taxon>Leptospira</taxon>
    </lineage>
</organism>
<proteinExistence type="predicted"/>
<dbReference type="Proteomes" id="UP000232188">
    <property type="component" value="Unassembled WGS sequence"/>
</dbReference>
<dbReference type="Proteomes" id="UP000232149">
    <property type="component" value="Unassembled WGS sequence"/>
</dbReference>
<evidence type="ECO:0000313" key="3">
    <source>
        <dbReference type="Proteomes" id="UP000232149"/>
    </source>
</evidence>
<dbReference type="EMBL" id="NPDU01000004">
    <property type="protein sequence ID" value="PJZ63503.1"/>
    <property type="molecule type" value="Genomic_DNA"/>
</dbReference>
<dbReference type="EMBL" id="NPDV01000014">
    <property type="protein sequence ID" value="PJZ52296.1"/>
    <property type="molecule type" value="Genomic_DNA"/>
</dbReference>
<accession>A0A2M9YL69</accession>
<protein>
    <recommendedName>
        <fullName evidence="5">DUF1640 domain-containing protein</fullName>
    </recommendedName>
</protein>
<dbReference type="AlphaFoldDB" id="A0A2M9YL69"/>
<reference evidence="3 4" key="1">
    <citation type="submission" date="2017-07" db="EMBL/GenBank/DDBJ databases">
        <title>Leptospira spp. isolated from tropical soils.</title>
        <authorList>
            <person name="Thibeaux R."/>
            <person name="Iraola G."/>
            <person name="Ferres I."/>
            <person name="Bierque E."/>
            <person name="Girault D."/>
            <person name="Soupe-Gilbert M.-E."/>
            <person name="Picardeau M."/>
            <person name="Goarant C."/>
        </authorList>
    </citation>
    <scope>NUCLEOTIDE SEQUENCE [LARGE SCALE GENOMIC DNA]</scope>
    <source>
        <strain evidence="1 4">FH2-B-C1</strain>
        <strain evidence="2 3">FH2-B-D1</strain>
    </source>
</reference>
<gene>
    <name evidence="2" type="ORF">CH376_02450</name>
    <name evidence="1" type="ORF">CH380_15430</name>
</gene>
<dbReference type="RefSeq" id="WP_100786652.1">
    <property type="nucleotide sequence ID" value="NZ_NPDU01000004.1"/>
</dbReference>
<evidence type="ECO:0000313" key="4">
    <source>
        <dbReference type="Proteomes" id="UP000232188"/>
    </source>
</evidence>
<name>A0A2M9YL69_9LEPT</name>